<feature type="domain" description="MEKHLA" evidence="2">
    <location>
        <begin position="112"/>
        <end position="155"/>
    </location>
</feature>
<evidence type="ECO:0000313" key="3">
    <source>
        <dbReference type="EMBL" id="MED6124693.1"/>
    </source>
</evidence>
<comment type="caution">
    <text evidence="3">The sequence shown here is derived from an EMBL/GenBank/DDBJ whole genome shotgun (WGS) entry which is preliminary data.</text>
</comment>
<dbReference type="InterPro" id="IPR044830">
    <property type="entry name" value="HD-Zip_III"/>
</dbReference>
<keyword evidence="1" id="KW-0539">Nucleus</keyword>
<dbReference type="EMBL" id="JASCZI010030764">
    <property type="protein sequence ID" value="MED6124693.1"/>
    <property type="molecule type" value="Genomic_DNA"/>
</dbReference>
<protein>
    <recommendedName>
        <fullName evidence="2">MEKHLA domain-containing protein</fullName>
    </recommendedName>
</protein>
<dbReference type="Proteomes" id="UP001341840">
    <property type="component" value="Unassembled WGS sequence"/>
</dbReference>
<dbReference type="PANTHER" id="PTHR45950">
    <property type="entry name" value="HOMEOBOX-LEUCINE ZIPPER PROTEIN ATHB-14"/>
    <property type="match status" value="1"/>
</dbReference>
<sequence>MIFGLQSSAGAPVTGGTLSNFNALKVECMHNFGITPTNNDVRGSFIKLTWLRMVKKGMQLTVGDFHSTVTSSCKFSNAAHTIEHEEFRFSPEDVALAYDMYLLQQLCSGVDENAIGACAQLASLVFIFANQAGLDMLETTLVALQDIMLDKVLCSEFSKVMQQARVL</sequence>
<dbReference type="InterPro" id="IPR013978">
    <property type="entry name" value="MEKHLA"/>
</dbReference>
<name>A0ABU6RKS4_9FABA</name>
<evidence type="ECO:0000313" key="4">
    <source>
        <dbReference type="Proteomes" id="UP001341840"/>
    </source>
</evidence>
<accession>A0ABU6RKS4</accession>
<evidence type="ECO:0000259" key="2">
    <source>
        <dbReference type="Pfam" id="PF08670"/>
    </source>
</evidence>
<evidence type="ECO:0000256" key="1">
    <source>
        <dbReference type="ARBA" id="ARBA00023242"/>
    </source>
</evidence>
<proteinExistence type="predicted"/>
<gene>
    <name evidence="3" type="ORF">PIB30_061394</name>
</gene>
<reference evidence="3 4" key="1">
    <citation type="journal article" date="2023" name="Plants (Basel)">
        <title>Bridging the Gap: Combining Genomics and Transcriptomics Approaches to Understand Stylosanthes scabra, an Orphan Legume from the Brazilian Caatinga.</title>
        <authorList>
            <person name="Ferreira-Neto J.R.C."/>
            <person name="da Silva M.D."/>
            <person name="Binneck E."/>
            <person name="de Melo N.F."/>
            <person name="da Silva R.H."/>
            <person name="de Melo A.L.T.M."/>
            <person name="Pandolfi V."/>
            <person name="Bustamante F.O."/>
            <person name="Brasileiro-Vidal A.C."/>
            <person name="Benko-Iseppon A.M."/>
        </authorList>
    </citation>
    <scope>NUCLEOTIDE SEQUENCE [LARGE SCALE GENOMIC DNA]</scope>
    <source>
        <tissue evidence="3">Leaves</tissue>
    </source>
</reference>
<dbReference type="Pfam" id="PF08670">
    <property type="entry name" value="MEKHLA"/>
    <property type="match status" value="1"/>
</dbReference>
<organism evidence="3 4">
    <name type="scientific">Stylosanthes scabra</name>
    <dbReference type="NCBI Taxonomy" id="79078"/>
    <lineage>
        <taxon>Eukaryota</taxon>
        <taxon>Viridiplantae</taxon>
        <taxon>Streptophyta</taxon>
        <taxon>Embryophyta</taxon>
        <taxon>Tracheophyta</taxon>
        <taxon>Spermatophyta</taxon>
        <taxon>Magnoliopsida</taxon>
        <taxon>eudicotyledons</taxon>
        <taxon>Gunneridae</taxon>
        <taxon>Pentapetalae</taxon>
        <taxon>rosids</taxon>
        <taxon>fabids</taxon>
        <taxon>Fabales</taxon>
        <taxon>Fabaceae</taxon>
        <taxon>Papilionoideae</taxon>
        <taxon>50 kb inversion clade</taxon>
        <taxon>dalbergioids sensu lato</taxon>
        <taxon>Dalbergieae</taxon>
        <taxon>Pterocarpus clade</taxon>
        <taxon>Stylosanthes</taxon>
    </lineage>
</organism>
<keyword evidence="4" id="KW-1185">Reference proteome</keyword>
<dbReference type="PANTHER" id="PTHR45950:SF7">
    <property type="entry name" value="HOMEOBOX-LEUCINE ZIPPER PROTEIN ATHB-14"/>
    <property type="match status" value="1"/>
</dbReference>